<comment type="caution">
    <text evidence="1">The sequence shown here is derived from an EMBL/GenBank/DDBJ whole genome shotgun (WGS) entry which is preliminary data.</text>
</comment>
<dbReference type="EMBL" id="JBHFNQ010000016">
    <property type="protein sequence ID" value="MFB2875639.1"/>
    <property type="molecule type" value="Genomic_DNA"/>
</dbReference>
<evidence type="ECO:0000313" key="2">
    <source>
        <dbReference type="Proteomes" id="UP001576774"/>
    </source>
</evidence>
<evidence type="ECO:0000313" key="1">
    <source>
        <dbReference type="EMBL" id="MFB2875639.1"/>
    </source>
</evidence>
<protein>
    <submittedName>
        <fullName evidence="1">Uncharacterized protein</fullName>
    </submittedName>
</protein>
<organism evidence="1 2">
    <name type="scientific">Floridaenema aerugineum BLCC-F46</name>
    <dbReference type="NCBI Taxonomy" id="3153654"/>
    <lineage>
        <taxon>Bacteria</taxon>
        <taxon>Bacillati</taxon>
        <taxon>Cyanobacteriota</taxon>
        <taxon>Cyanophyceae</taxon>
        <taxon>Oscillatoriophycideae</taxon>
        <taxon>Aerosakkonematales</taxon>
        <taxon>Aerosakkonemataceae</taxon>
        <taxon>Floridanema</taxon>
        <taxon>Floridanema aerugineum</taxon>
    </lineage>
</organism>
<keyword evidence="2" id="KW-1185">Reference proteome</keyword>
<sequence>MMLPLIDLIQSSVSNKSFEYQENHTGVHGWLRNRKGNIFYIERGATATASISILSGTEIQVSIPYSAYYERQIYWGLQNEYQTEPHGPRGRYNCKVSFIPFINIQFLGISDFGPVNDPGHDSNVMTVRGLEKHIIPNLHNSLRNHGGIENELLDLHNKLTTKFKELTNSDPSKNVKYEFHAEVVLFIESNNGNVIGQVKNEDFMGDTYHGPKYDQKGSQIQFIDTAQEGSKPTFTQHIYSAEQKQTLAEAAKEIQNLLKQLEATNPAATEGEKIAYVNDKTTPSLKSRFVGALEAGGEAAIEEFLDNPYVNIGKAIVKGWIKPE</sequence>
<accession>A0ABV4WYQ0</accession>
<dbReference type="RefSeq" id="WP_413268798.1">
    <property type="nucleotide sequence ID" value="NZ_JBHFNQ010000016.1"/>
</dbReference>
<proteinExistence type="predicted"/>
<reference evidence="1 2" key="1">
    <citation type="submission" date="2024-09" db="EMBL/GenBank/DDBJ databases">
        <title>Floridaenema gen nov. (Aerosakkonemataceae, Aerosakkonematales ord. nov., Cyanobacteria) from benthic tropical and subtropical fresh waters, with the description of four new species.</title>
        <authorList>
            <person name="Moretto J.A."/>
            <person name="Berthold D.E."/>
            <person name="Lefler F.W."/>
            <person name="Huang I.-S."/>
            <person name="Laughinghouse H. IV."/>
        </authorList>
    </citation>
    <scope>NUCLEOTIDE SEQUENCE [LARGE SCALE GENOMIC DNA]</scope>
    <source>
        <strain evidence="1 2">BLCC-F46</strain>
    </source>
</reference>
<gene>
    <name evidence="1" type="ORF">ACE1CC_01985</name>
</gene>
<name>A0ABV4WYQ0_9CYAN</name>
<dbReference type="Proteomes" id="UP001576774">
    <property type="component" value="Unassembled WGS sequence"/>
</dbReference>